<dbReference type="Proteomes" id="UP001183648">
    <property type="component" value="Unassembled WGS sequence"/>
</dbReference>
<protein>
    <recommendedName>
        <fullName evidence="1">Aminoglycoside phosphotransferase domain-containing protein</fullName>
    </recommendedName>
</protein>
<feature type="domain" description="Aminoglycoside phosphotransferase" evidence="1">
    <location>
        <begin position="138"/>
        <end position="294"/>
    </location>
</feature>
<evidence type="ECO:0000259" key="1">
    <source>
        <dbReference type="Pfam" id="PF01636"/>
    </source>
</evidence>
<accession>A0ABU2BZK2</accession>
<dbReference type="Pfam" id="PF01636">
    <property type="entry name" value="APH"/>
    <property type="match status" value="1"/>
</dbReference>
<organism evidence="2 3">
    <name type="scientific">Nocardioides marmoribigeumensis</name>
    <dbReference type="NCBI Taxonomy" id="433649"/>
    <lineage>
        <taxon>Bacteria</taxon>
        <taxon>Bacillati</taxon>
        <taxon>Actinomycetota</taxon>
        <taxon>Actinomycetes</taxon>
        <taxon>Propionibacteriales</taxon>
        <taxon>Nocardioidaceae</taxon>
        <taxon>Nocardioides</taxon>
    </lineage>
</organism>
<gene>
    <name evidence="2" type="ORF">J2S63_003360</name>
</gene>
<evidence type="ECO:0000313" key="3">
    <source>
        <dbReference type="Proteomes" id="UP001183648"/>
    </source>
</evidence>
<dbReference type="InterPro" id="IPR011009">
    <property type="entry name" value="Kinase-like_dom_sf"/>
</dbReference>
<evidence type="ECO:0000313" key="2">
    <source>
        <dbReference type="EMBL" id="MDR7363807.1"/>
    </source>
</evidence>
<comment type="caution">
    <text evidence="2">The sequence shown here is derived from an EMBL/GenBank/DDBJ whole genome shotgun (WGS) entry which is preliminary data.</text>
</comment>
<proteinExistence type="predicted"/>
<keyword evidence="3" id="KW-1185">Reference proteome</keyword>
<reference evidence="2 3" key="1">
    <citation type="submission" date="2023-07" db="EMBL/GenBank/DDBJ databases">
        <title>Sequencing the genomes of 1000 actinobacteria strains.</title>
        <authorList>
            <person name="Klenk H.-P."/>
        </authorList>
    </citation>
    <scope>NUCLEOTIDE SEQUENCE [LARGE SCALE GENOMIC DNA]</scope>
    <source>
        <strain evidence="2 3">DSM 19426</strain>
    </source>
</reference>
<dbReference type="SUPFAM" id="SSF56112">
    <property type="entry name" value="Protein kinase-like (PK-like)"/>
    <property type="match status" value="1"/>
</dbReference>
<dbReference type="InterPro" id="IPR002575">
    <property type="entry name" value="Aminoglycoside_PTrfase"/>
</dbReference>
<dbReference type="EMBL" id="JAVDYG010000001">
    <property type="protein sequence ID" value="MDR7363807.1"/>
    <property type="molecule type" value="Genomic_DNA"/>
</dbReference>
<name>A0ABU2BZK2_9ACTN</name>
<dbReference type="RefSeq" id="WP_310304653.1">
    <property type="nucleotide sequence ID" value="NZ_BAAAPS010000005.1"/>
</dbReference>
<sequence length="401" mass="42329">MSRTTAASSYAGSYARVRAPRPTVFDASSPVPARYLARLLDAELNHGMPAQRRLGRVLSAAGRHRLPTRLLGQVVRVRRRRPRPDLDDLLGQVAAAWPGLAARTDRLPPTPPLLRCALVERSAVGMVFVFGEGELPLLVLKRALGERSLAGLQRERAALVALAGHGLAPLHLGEVGGHWVQEALPGLPLRLSPVRPGNAPTLLRPAPFADLDRALEGIAALTARPGPPPETLVALLGRAAAHPLSPTAGRAVASAIVELERLGVTVLQHQDVSAQNWIVDGQQLSGLIDWETCSPTGTPGIDSVEAAVSVLEHGIALERWSDELVVEVFGPAWESSAYFEGTREATARAVQAAGLAAGLAEPFTVAYFAGRLGRKLAEPASQSLGAGALAAMLETVARSFS</sequence>